<dbReference type="RefSeq" id="WP_269925246.1">
    <property type="nucleotide sequence ID" value="NZ_JAMKBJ010000002.1"/>
</dbReference>
<keyword evidence="4" id="KW-0378">Hydrolase</keyword>
<evidence type="ECO:0000256" key="3">
    <source>
        <dbReference type="ARBA" id="ARBA00022722"/>
    </source>
</evidence>
<feature type="domain" description="DHHA1" evidence="7">
    <location>
        <begin position="347"/>
        <end position="441"/>
    </location>
</feature>
<dbReference type="EMBL" id="JAMKBJ010000002">
    <property type="protein sequence ID" value="MCZ8536138.1"/>
    <property type="molecule type" value="Genomic_DNA"/>
</dbReference>
<evidence type="ECO:0000259" key="6">
    <source>
        <dbReference type="Pfam" id="PF01368"/>
    </source>
</evidence>
<dbReference type="GO" id="GO:0006310">
    <property type="term" value="P:DNA recombination"/>
    <property type="evidence" value="ECO:0007669"/>
    <property type="project" value="InterPro"/>
</dbReference>
<dbReference type="InterPro" id="IPR051673">
    <property type="entry name" value="SSDNA_exonuclease_RecJ"/>
</dbReference>
<dbReference type="PANTHER" id="PTHR30255:SF2">
    <property type="entry name" value="SINGLE-STRANDED-DNA-SPECIFIC EXONUCLEASE RECJ"/>
    <property type="match status" value="1"/>
</dbReference>
<dbReference type="Pfam" id="PF01368">
    <property type="entry name" value="DHH"/>
    <property type="match status" value="1"/>
</dbReference>
<dbReference type="Pfam" id="PF02272">
    <property type="entry name" value="DHHA1"/>
    <property type="match status" value="1"/>
</dbReference>
<dbReference type="PANTHER" id="PTHR30255">
    <property type="entry name" value="SINGLE-STRANDED-DNA-SPECIFIC EXONUCLEASE RECJ"/>
    <property type="match status" value="1"/>
</dbReference>
<sequence>MIESKKRWRLERPDEQTVQHLKEALNLPTVSAKLLASRGFSDINKTKAFLNMDDSSMHDPFLMHDMDKAVARIKKAIADEEMILVYGDYDADGVTSTTVMMSALQQLNAHVTFAIPNRFVDGYGPSERLFKEAFEDGVSLIITVDNGISGLNEIQMAKDLGMDVIVTDHHEAGEILPPADAIIHPRHPQGSYPFGELAGVGVAFKVAHALLGEAPKELLELVAIGTVADLVSLHDENRYFVQAGIKQMRISKRPAIKALCQIAGTEQDQINEETIGFLFGPRINALGRLADAGPGVEMFLTDDAIEAASLAKVLDTHNKERQGIVSQMTEEAIAMVESGELGKDPLVIVVAKEGWNPGVVGIVASRLVEKYYRPTIVLGMDPEKGIAKGSARSIEGFHLYNELAKNRDILPHFGGHPMAAGMTLPLEKVGDLRSRLQQQANEALTEEDLQPIQQIDISINLEEIDLTTIESLKQLGPFGMDFPKPMYCIENVNIASMRKIGANQNHVKMELADGPLTLDAVGFSKGHLADEMTPGVAVSFIGDLQINEWNGRKKPQFMIEDAKTDEWQLYDIRGIRQVNRWNQMIQPDTALYLAFHQSTVQHFQSLLNVDITLISEGQSLPNPKSYIVLLDIPQQEQLLETVLTHVQPKRIYAHFYAPESTYFEGMPSRDHFKWYYGFLAKRPSFDLQQHAKELAKHKGWSESTLFFMTEVFFDLGFVKINNGRIDLQETATKRDLAESTVYKMREQQMQLEQKLLYAPYMELRQWFDARLVEQTVPEEEQVWI</sequence>
<proteinExistence type="inferred from homology"/>
<dbReference type="SUPFAM" id="SSF64182">
    <property type="entry name" value="DHH phosphoesterases"/>
    <property type="match status" value="1"/>
</dbReference>
<comment type="caution">
    <text evidence="10">The sequence shown here is derived from an EMBL/GenBank/DDBJ whole genome shotgun (WGS) entry which is preliminary data.</text>
</comment>
<dbReference type="Proteomes" id="UP001152173">
    <property type="component" value="Unassembled WGS sequence"/>
</dbReference>
<evidence type="ECO:0000259" key="9">
    <source>
        <dbReference type="Pfam" id="PF17768"/>
    </source>
</evidence>
<gene>
    <name evidence="10" type="primary">recJ</name>
    <name evidence="10" type="ORF">M9R32_02885</name>
</gene>
<dbReference type="InterPro" id="IPR038763">
    <property type="entry name" value="DHH_sf"/>
</dbReference>
<feature type="domain" description="DDH" evidence="6">
    <location>
        <begin position="83"/>
        <end position="226"/>
    </location>
</feature>
<dbReference type="GO" id="GO:0008409">
    <property type="term" value="F:5'-3' exonuclease activity"/>
    <property type="evidence" value="ECO:0007669"/>
    <property type="project" value="InterPro"/>
</dbReference>
<dbReference type="InterPro" id="IPR003156">
    <property type="entry name" value="DHHA1_dom"/>
</dbReference>
<evidence type="ECO:0000313" key="10">
    <source>
        <dbReference type="EMBL" id="MCZ8536138.1"/>
    </source>
</evidence>
<evidence type="ECO:0000256" key="1">
    <source>
        <dbReference type="ARBA" id="ARBA00005915"/>
    </source>
</evidence>
<reference evidence="10" key="1">
    <citation type="submission" date="2022-05" db="EMBL/GenBank/DDBJ databases">
        <authorList>
            <person name="Colautti A."/>
            <person name="Iacumin L."/>
        </authorList>
    </citation>
    <scope>NUCLEOTIDE SEQUENCE</scope>
    <source>
        <strain evidence="10">SK 55</strain>
    </source>
</reference>
<evidence type="ECO:0000313" key="11">
    <source>
        <dbReference type="Proteomes" id="UP001152173"/>
    </source>
</evidence>
<dbReference type="AlphaFoldDB" id="A0A9X3LDM9"/>
<dbReference type="InterPro" id="IPR041122">
    <property type="entry name" value="RecJ_OB"/>
</dbReference>
<dbReference type="Gene3D" id="3.90.1640.30">
    <property type="match status" value="1"/>
</dbReference>
<keyword evidence="5 10" id="KW-0269">Exonuclease</keyword>
<dbReference type="Gene3D" id="3.10.310.30">
    <property type="match status" value="1"/>
</dbReference>
<comment type="similarity">
    <text evidence="1">Belongs to the RecJ family.</text>
</comment>
<dbReference type="GO" id="GO:0006281">
    <property type="term" value="P:DNA repair"/>
    <property type="evidence" value="ECO:0007669"/>
    <property type="project" value="InterPro"/>
</dbReference>
<name>A0A9X3LDM9_9BACL</name>
<dbReference type="GO" id="GO:0003676">
    <property type="term" value="F:nucleic acid binding"/>
    <property type="evidence" value="ECO:0007669"/>
    <property type="project" value="InterPro"/>
</dbReference>
<evidence type="ECO:0000256" key="2">
    <source>
        <dbReference type="ARBA" id="ARBA00019841"/>
    </source>
</evidence>
<protein>
    <recommendedName>
        <fullName evidence="2">Single-stranded-DNA-specific exonuclease RecJ</fullName>
    </recommendedName>
</protein>
<feature type="domain" description="Single-stranded-DNA-specific exonuclease RecJ C-terminal" evidence="8">
    <location>
        <begin position="568"/>
        <end position="767"/>
    </location>
</feature>
<dbReference type="Pfam" id="PF17768">
    <property type="entry name" value="RecJ_OB"/>
    <property type="match status" value="1"/>
</dbReference>
<evidence type="ECO:0000256" key="4">
    <source>
        <dbReference type="ARBA" id="ARBA00022801"/>
    </source>
</evidence>
<evidence type="ECO:0000256" key="5">
    <source>
        <dbReference type="ARBA" id="ARBA00022839"/>
    </source>
</evidence>
<dbReference type="Pfam" id="PF10141">
    <property type="entry name" value="ssDNA-exonuc_C"/>
    <property type="match status" value="1"/>
</dbReference>
<accession>A0A9X3LDM9</accession>
<dbReference type="InterPro" id="IPR018779">
    <property type="entry name" value="RecJ_C"/>
</dbReference>
<evidence type="ECO:0000259" key="8">
    <source>
        <dbReference type="Pfam" id="PF10141"/>
    </source>
</evidence>
<dbReference type="InterPro" id="IPR001667">
    <property type="entry name" value="DDH_dom"/>
</dbReference>
<keyword evidence="3" id="KW-0540">Nuclease</keyword>
<dbReference type="InterPro" id="IPR004610">
    <property type="entry name" value="RecJ"/>
</dbReference>
<evidence type="ECO:0000259" key="7">
    <source>
        <dbReference type="Pfam" id="PF02272"/>
    </source>
</evidence>
<dbReference type="NCBIfam" id="TIGR00644">
    <property type="entry name" value="recJ"/>
    <property type="match status" value="1"/>
</dbReference>
<organism evidence="10 11">
    <name type="scientific">Paenisporosarcina quisquiliarum</name>
    <dbReference type="NCBI Taxonomy" id="365346"/>
    <lineage>
        <taxon>Bacteria</taxon>
        <taxon>Bacillati</taxon>
        <taxon>Bacillota</taxon>
        <taxon>Bacilli</taxon>
        <taxon>Bacillales</taxon>
        <taxon>Caryophanaceae</taxon>
        <taxon>Paenisporosarcina</taxon>
    </lineage>
</organism>
<feature type="domain" description="RecJ OB" evidence="9">
    <location>
        <begin position="455"/>
        <end position="561"/>
    </location>
</feature>
<keyword evidence="11" id="KW-1185">Reference proteome</keyword>